<comment type="caution">
    <text evidence="12">The sequence shown here is derived from an EMBL/GenBank/DDBJ whole genome shotgun (WGS) entry which is preliminary data.</text>
</comment>
<comment type="pathway">
    <text evidence="2">Protein modification; protein glycosylation.</text>
</comment>
<evidence type="ECO:0000256" key="10">
    <source>
        <dbReference type="ARBA" id="ARBA00052053"/>
    </source>
</evidence>
<evidence type="ECO:0000256" key="4">
    <source>
        <dbReference type="ARBA" id="ARBA00022475"/>
    </source>
</evidence>
<evidence type="ECO:0000313" key="12">
    <source>
        <dbReference type="EMBL" id="KRL90216.1"/>
    </source>
</evidence>
<dbReference type="SUPFAM" id="SSF53756">
    <property type="entry name" value="UDP-Glycosyltransferase/glycogen phosphorylase"/>
    <property type="match status" value="1"/>
</dbReference>
<dbReference type="PANTHER" id="PTHR12526:SF629">
    <property type="entry name" value="TEICHURONIC ACID BIOSYNTHESIS GLYCOSYLTRANSFERASE TUAH-RELATED"/>
    <property type="match status" value="1"/>
</dbReference>
<dbReference type="InterPro" id="IPR014267">
    <property type="entry name" value="GtfA"/>
</dbReference>
<comment type="catalytic activity">
    <reaction evidence="10">
        <text>L-seryl-[protein] + UDP-N-acetyl-alpha-D-glucosamine = 3-O-[N-acetyl-alpha-D-glucosaminyl]-L-seryl-[protein] + UDP + H(+)</text>
        <dbReference type="Rhea" id="RHEA:59872"/>
        <dbReference type="Rhea" id="RHEA-COMP:9863"/>
        <dbReference type="Rhea" id="RHEA-COMP:15471"/>
        <dbReference type="ChEBI" id="CHEBI:15378"/>
        <dbReference type="ChEBI" id="CHEBI:29999"/>
        <dbReference type="ChEBI" id="CHEBI:57705"/>
        <dbReference type="ChEBI" id="CHEBI:58223"/>
        <dbReference type="ChEBI" id="CHEBI:143279"/>
    </reaction>
</comment>
<dbReference type="GO" id="GO:0000166">
    <property type="term" value="F:nucleotide binding"/>
    <property type="evidence" value="ECO:0007669"/>
    <property type="project" value="UniProtKB-KW"/>
</dbReference>
<keyword evidence="4" id="KW-1003">Cell membrane</keyword>
<proteinExistence type="inferred from homology"/>
<protein>
    <submittedName>
        <fullName evidence="12">Accessory Sec system glycosylation protein GtfA</fullName>
    </submittedName>
</protein>
<dbReference type="PANTHER" id="PTHR12526">
    <property type="entry name" value="GLYCOSYLTRANSFERASE"/>
    <property type="match status" value="1"/>
</dbReference>
<comment type="subcellular location">
    <subcellularLocation>
        <location evidence="1">Cell membrane</location>
        <topology evidence="1">Peripheral membrane protein</topology>
    </subcellularLocation>
</comment>
<dbReference type="Gene3D" id="3.40.50.2000">
    <property type="entry name" value="Glycogen Phosphorylase B"/>
    <property type="match status" value="2"/>
</dbReference>
<keyword evidence="7" id="KW-0808">Transferase</keyword>
<dbReference type="GO" id="GO:0005886">
    <property type="term" value="C:plasma membrane"/>
    <property type="evidence" value="ECO:0007669"/>
    <property type="project" value="UniProtKB-SubCell"/>
</dbReference>
<dbReference type="Pfam" id="PF13692">
    <property type="entry name" value="Glyco_trans_1_4"/>
    <property type="match status" value="1"/>
</dbReference>
<dbReference type="NCBIfam" id="TIGR02918">
    <property type="entry name" value="accessory Sec system glycosyltransferase GtfA"/>
    <property type="match status" value="1"/>
</dbReference>
<accession>A0A0R1UGM7</accession>
<dbReference type="OrthoDB" id="9765175at2"/>
<keyword evidence="13" id="KW-1185">Reference proteome</keyword>
<dbReference type="GO" id="GO:0016757">
    <property type="term" value="F:glycosyltransferase activity"/>
    <property type="evidence" value="ECO:0007669"/>
    <property type="project" value="UniProtKB-KW"/>
</dbReference>
<sequence length="511" mass="59413">MTVYSVNLGIGWASSGVEYAQKYRNESFEKLHIPAKFIFSDLILGNNIEDLTKNMGYDDDQIIWLYNFFTDVKIAPSTYKLERIVQDLNLRKRSVASVNRTGSKEMTYRLPDENLSIAVRLNNLREQTIDQVTYFDKDQMSKREFYSYTKYATEYYEGNGSNKVTFREFYNEDGSVAYVQHLDDNSELFEFPDKNILMTKNDLYREMVKKLNLQKDDVIIMDREDENDDLSNGQIFFEEHKPAKLIVIVHADHYDVHYTDDQNILWNNFYEFQFTHNDDVDSFVCATPKQTELLREQEKKYYNNDARVDCIPVGCVKTLVKSDKKRKPYSLITASRLASEKHVDWIVRAVIAAKKEIPELNLDIYGRGGMGTRLEEIIRENNAESYIRLMGQRDLDDVYVNYEGYIAASTSEGFGLSLLEAVSSGCAMIGFDVPYGNPTFIDDGKNGYLLPYDEDWDVREKINKLTEAIVKMFKSSDVPAFNQRSYEIAEPYLLDNVAQEWKKLLEDLKDD</sequence>
<dbReference type="GO" id="GO:0017122">
    <property type="term" value="C:protein N-acetylglucosaminyltransferase complex"/>
    <property type="evidence" value="ECO:0007669"/>
    <property type="project" value="UniProtKB-ARBA"/>
</dbReference>
<feature type="domain" description="GtfA extended beta-sheet meander" evidence="11">
    <location>
        <begin position="104"/>
        <end position="193"/>
    </location>
</feature>
<gene>
    <name evidence="12" type="ORF">FC46_GL000318</name>
</gene>
<keyword evidence="9" id="KW-0472">Membrane</keyword>
<evidence type="ECO:0000256" key="6">
    <source>
        <dbReference type="ARBA" id="ARBA00022676"/>
    </source>
</evidence>
<name>A0A0R1UGM7_9LACO</name>
<dbReference type="RefSeq" id="WP_057798521.1">
    <property type="nucleotide sequence ID" value="NZ_AZFM01000013.1"/>
</dbReference>
<dbReference type="InterPro" id="IPR054396">
    <property type="entry name" value="GtfA_EBD"/>
</dbReference>
<organism evidence="12 13">
    <name type="scientific">Lactobacillus kalixensis DSM 16043</name>
    <dbReference type="NCBI Taxonomy" id="1423763"/>
    <lineage>
        <taxon>Bacteria</taxon>
        <taxon>Bacillati</taxon>
        <taxon>Bacillota</taxon>
        <taxon>Bacilli</taxon>
        <taxon>Lactobacillales</taxon>
        <taxon>Lactobacillaceae</taxon>
        <taxon>Lactobacillus</taxon>
    </lineage>
</organism>
<reference evidence="12 13" key="1">
    <citation type="journal article" date="2015" name="Genome Announc.">
        <title>Expanding the biotechnology potential of lactobacilli through comparative genomics of 213 strains and associated genera.</title>
        <authorList>
            <person name="Sun Z."/>
            <person name="Harris H.M."/>
            <person name="McCann A."/>
            <person name="Guo C."/>
            <person name="Argimon S."/>
            <person name="Zhang W."/>
            <person name="Yang X."/>
            <person name="Jeffery I.B."/>
            <person name="Cooney J.C."/>
            <person name="Kagawa T.F."/>
            <person name="Liu W."/>
            <person name="Song Y."/>
            <person name="Salvetti E."/>
            <person name="Wrobel A."/>
            <person name="Rasinkangas P."/>
            <person name="Parkhill J."/>
            <person name="Rea M.C."/>
            <person name="O'Sullivan O."/>
            <person name="Ritari J."/>
            <person name="Douillard F.P."/>
            <person name="Paul Ross R."/>
            <person name="Yang R."/>
            <person name="Briner A.E."/>
            <person name="Felis G.E."/>
            <person name="de Vos W.M."/>
            <person name="Barrangou R."/>
            <person name="Klaenhammer T.R."/>
            <person name="Caufield P.W."/>
            <person name="Cui Y."/>
            <person name="Zhang H."/>
            <person name="O'Toole P.W."/>
        </authorList>
    </citation>
    <scope>NUCLEOTIDE SEQUENCE [LARGE SCALE GENOMIC DNA]</scope>
    <source>
        <strain evidence="12 13">DSM 16043</strain>
    </source>
</reference>
<keyword evidence="6" id="KW-0328">Glycosyltransferase</keyword>
<evidence type="ECO:0000256" key="7">
    <source>
        <dbReference type="ARBA" id="ARBA00022679"/>
    </source>
</evidence>
<evidence type="ECO:0000256" key="1">
    <source>
        <dbReference type="ARBA" id="ARBA00004202"/>
    </source>
</evidence>
<dbReference type="Pfam" id="PF22145">
    <property type="entry name" value="GtfA_EBD"/>
    <property type="match status" value="1"/>
</dbReference>
<dbReference type="PATRIC" id="fig|1423763.3.peg.323"/>
<evidence type="ECO:0000259" key="11">
    <source>
        <dbReference type="Pfam" id="PF22145"/>
    </source>
</evidence>
<keyword evidence="5" id="KW-0963">Cytoplasm</keyword>
<keyword evidence="8" id="KW-0547">Nucleotide-binding</keyword>
<evidence type="ECO:0000256" key="5">
    <source>
        <dbReference type="ARBA" id="ARBA00022490"/>
    </source>
</evidence>
<dbReference type="Proteomes" id="UP000051036">
    <property type="component" value="Unassembled WGS sequence"/>
</dbReference>
<comment type="similarity">
    <text evidence="3">Belongs to the glycosyltransferase group 1 family. Glycosyltransferase 4 subfamily.</text>
</comment>
<evidence type="ECO:0000256" key="8">
    <source>
        <dbReference type="ARBA" id="ARBA00022741"/>
    </source>
</evidence>
<evidence type="ECO:0000313" key="13">
    <source>
        <dbReference type="Proteomes" id="UP000051036"/>
    </source>
</evidence>
<evidence type="ECO:0000256" key="3">
    <source>
        <dbReference type="ARBA" id="ARBA00009481"/>
    </source>
</evidence>
<dbReference type="AlphaFoldDB" id="A0A0R1UGM7"/>
<dbReference type="EMBL" id="AZFM01000013">
    <property type="protein sequence ID" value="KRL90216.1"/>
    <property type="molecule type" value="Genomic_DNA"/>
</dbReference>
<dbReference type="STRING" id="1423763.FC46_GL000318"/>
<evidence type="ECO:0000256" key="2">
    <source>
        <dbReference type="ARBA" id="ARBA00004922"/>
    </source>
</evidence>
<evidence type="ECO:0000256" key="9">
    <source>
        <dbReference type="ARBA" id="ARBA00023136"/>
    </source>
</evidence>
<dbReference type="FunFam" id="3.40.50.2000:FF:000196">
    <property type="entry name" value="UDP-N-acetylglucosamine--peptide N-acetylglucosaminyltransferase GtfA subunit"/>
    <property type="match status" value="1"/>
</dbReference>